<feature type="region of interest" description="Disordered" evidence="1">
    <location>
        <begin position="1"/>
        <end position="54"/>
    </location>
</feature>
<evidence type="ECO:0000313" key="2">
    <source>
        <dbReference type="EMBL" id="VDN30121.1"/>
    </source>
</evidence>
<dbReference type="Proteomes" id="UP000271889">
    <property type="component" value="Unassembled WGS sequence"/>
</dbReference>
<proteinExistence type="predicted"/>
<protein>
    <submittedName>
        <fullName evidence="2">Uncharacterized protein</fullName>
    </submittedName>
</protein>
<keyword evidence="3" id="KW-1185">Reference proteome</keyword>
<sequence>MFPRTSATEETRSESAGSHSRGGSGSVVHVIYTDHSLRESQSSHQGDISEPEDDVLFTDPFETVDQEETKVLPDIGVTVDEAEEEKAVRRSFSEIVQDGVAALTREQLRSSRSSSCVPNVCLRAHAHLNAYELCERHSFTDSRDLLCNVDFLCRLNFAANRMTEDIADEAGRELRIHYRAQANPRARYFAGTALSRQSTYSSMDDEQAAG</sequence>
<accession>A0A3P7NG66</accession>
<organism evidence="2 3">
    <name type="scientific">Cylicostephanus goldi</name>
    <name type="common">Nematode worm</name>
    <dbReference type="NCBI Taxonomy" id="71465"/>
    <lineage>
        <taxon>Eukaryota</taxon>
        <taxon>Metazoa</taxon>
        <taxon>Ecdysozoa</taxon>
        <taxon>Nematoda</taxon>
        <taxon>Chromadorea</taxon>
        <taxon>Rhabditida</taxon>
        <taxon>Rhabditina</taxon>
        <taxon>Rhabditomorpha</taxon>
        <taxon>Strongyloidea</taxon>
        <taxon>Strongylidae</taxon>
        <taxon>Cylicostephanus</taxon>
    </lineage>
</organism>
<gene>
    <name evidence="2" type="ORF">CGOC_LOCUS11453</name>
</gene>
<evidence type="ECO:0000313" key="3">
    <source>
        <dbReference type="Proteomes" id="UP000271889"/>
    </source>
</evidence>
<name>A0A3P7NG66_CYLGO</name>
<dbReference type="OrthoDB" id="5877729at2759"/>
<dbReference type="AlphaFoldDB" id="A0A3P7NG66"/>
<reference evidence="2 3" key="1">
    <citation type="submission" date="2018-11" db="EMBL/GenBank/DDBJ databases">
        <authorList>
            <consortium name="Pathogen Informatics"/>
        </authorList>
    </citation>
    <scope>NUCLEOTIDE SEQUENCE [LARGE SCALE GENOMIC DNA]</scope>
</reference>
<evidence type="ECO:0000256" key="1">
    <source>
        <dbReference type="SAM" id="MobiDB-lite"/>
    </source>
</evidence>
<dbReference type="EMBL" id="UYRV01116510">
    <property type="protein sequence ID" value="VDN30121.1"/>
    <property type="molecule type" value="Genomic_DNA"/>
</dbReference>